<dbReference type="InterPro" id="IPR003399">
    <property type="entry name" value="Mce/MlaD"/>
</dbReference>
<feature type="region of interest" description="Disordered" evidence="1">
    <location>
        <begin position="390"/>
        <end position="412"/>
    </location>
</feature>
<dbReference type="RefSeq" id="WP_168515912.1">
    <property type="nucleotide sequence ID" value="NZ_JAAXLS010000008.1"/>
</dbReference>
<feature type="signal peptide" evidence="2">
    <location>
        <begin position="1"/>
        <end position="26"/>
    </location>
</feature>
<name>A0ABX1J393_9PSEU</name>
<keyword evidence="5" id="KW-1185">Reference proteome</keyword>
<proteinExistence type="predicted"/>
<dbReference type="EMBL" id="JAAXLS010000008">
    <property type="protein sequence ID" value="NKQ54242.1"/>
    <property type="molecule type" value="Genomic_DNA"/>
</dbReference>
<feature type="domain" description="Mce/MlaD" evidence="3">
    <location>
        <begin position="33"/>
        <end position="108"/>
    </location>
</feature>
<feature type="compositionally biased region" description="Polar residues" evidence="1">
    <location>
        <begin position="398"/>
        <end position="412"/>
    </location>
</feature>
<dbReference type="PROSITE" id="PS51257">
    <property type="entry name" value="PROKAR_LIPOPROTEIN"/>
    <property type="match status" value="1"/>
</dbReference>
<sequence>MTRARRWLTASLVTISVGAAGCTALASDSTSDYSVRLVMSNAAELAAGSPVLINGRQAGAISALGTKDGKAVVDVQLSGSDAPVHSGTTAVVRWKAVLGERYVELVPGPVHNATIPSGGMVPVSQDQVDVDEVLSALDPPTRAHLTSMIQQLNATLKDNPGNVQATLRTAGPAVDALGQVLKAVGEDSHAINNLVTDLRVMMEPLASRQGQLQQVVGNVTNLATQVAPQQQRLSDALAALPPTLGQAKSTLDKVPGTVDKAAPLLTDLRPAASQLAAVSKNLSPFLADLRPTVAELKPTLAAASELLKNTPQLLDSAHAVVPDINSVVDRLNPAVDFLRPYTPDLAGWLANWGSAFAYYDSQGHYAGAVIRAGVSSFDENPGLPLTLNVNPAPAPGTASGQPWTDAQGSGMR</sequence>
<evidence type="ECO:0000259" key="3">
    <source>
        <dbReference type="Pfam" id="PF02470"/>
    </source>
</evidence>
<reference evidence="4 5" key="1">
    <citation type="submission" date="2020-04" db="EMBL/GenBank/DDBJ databases">
        <title>Novel species.</title>
        <authorList>
            <person name="Teo W.F.A."/>
            <person name="Lipun K."/>
            <person name="Srisuk N."/>
            <person name="Duangmal K."/>
        </authorList>
    </citation>
    <scope>NUCLEOTIDE SEQUENCE [LARGE SCALE GENOMIC DNA]</scope>
    <source>
        <strain evidence="4 5">K13G38</strain>
    </source>
</reference>
<evidence type="ECO:0000256" key="2">
    <source>
        <dbReference type="SAM" id="SignalP"/>
    </source>
</evidence>
<dbReference type="Proteomes" id="UP000715441">
    <property type="component" value="Unassembled WGS sequence"/>
</dbReference>
<feature type="chain" id="PRO_5046443119" evidence="2">
    <location>
        <begin position="27"/>
        <end position="412"/>
    </location>
</feature>
<evidence type="ECO:0000256" key="1">
    <source>
        <dbReference type="SAM" id="MobiDB-lite"/>
    </source>
</evidence>
<evidence type="ECO:0000313" key="4">
    <source>
        <dbReference type="EMBL" id="NKQ54242.1"/>
    </source>
</evidence>
<organism evidence="4 5">
    <name type="scientific">Amycolatopsis acididurans</name>
    <dbReference type="NCBI Taxonomy" id="2724524"/>
    <lineage>
        <taxon>Bacteria</taxon>
        <taxon>Bacillati</taxon>
        <taxon>Actinomycetota</taxon>
        <taxon>Actinomycetes</taxon>
        <taxon>Pseudonocardiales</taxon>
        <taxon>Pseudonocardiaceae</taxon>
        <taxon>Amycolatopsis</taxon>
    </lineage>
</organism>
<dbReference type="PANTHER" id="PTHR33371:SF17">
    <property type="entry name" value="MCE-FAMILY PROTEIN MCE1B"/>
    <property type="match status" value="1"/>
</dbReference>
<dbReference type="PANTHER" id="PTHR33371">
    <property type="entry name" value="INTERMEMBRANE PHOSPHOLIPID TRANSPORT SYSTEM BINDING PROTEIN MLAD-RELATED"/>
    <property type="match status" value="1"/>
</dbReference>
<keyword evidence="2" id="KW-0732">Signal</keyword>
<dbReference type="Pfam" id="PF02470">
    <property type="entry name" value="MlaD"/>
    <property type="match status" value="1"/>
</dbReference>
<accession>A0ABX1J393</accession>
<gene>
    <name evidence="4" type="ORF">HFP15_15240</name>
</gene>
<comment type="caution">
    <text evidence="4">The sequence shown here is derived from an EMBL/GenBank/DDBJ whole genome shotgun (WGS) entry which is preliminary data.</text>
</comment>
<protein>
    <submittedName>
        <fullName evidence="4">MCE family protein</fullName>
    </submittedName>
</protein>
<evidence type="ECO:0000313" key="5">
    <source>
        <dbReference type="Proteomes" id="UP000715441"/>
    </source>
</evidence>
<dbReference type="SUPFAM" id="SSF58104">
    <property type="entry name" value="Methyl-accepting chemotaxis protein (MCP) signaling domain"/>
    <property type="match status" value="1"/>
</dbReference>
<dbReference type="InterPro" id="IPR052336">
    <property type="entry name" value="MlaD_Phospholipid_Transporter"/>
</dbReference>